<name>A0A1H9HB43_9BACI</name>
<dbReference type="AlphaFoldDB" id="A0A1H9HB43"/>
<evidence type="ECO:0000313" key="2">
    <source>
        <dbReference type="Proteomes" id="UP000199410"/>
    </source>
</evidence>
<gene>
    <name evidence="1" type="ORF">SAMN02787113_01972</name>
</gene>
<dbReference type="Pfam" id="PF08890">
    <property type="entry name" value="Phage_TAC_5"/>
    <property type="match status" value="1"/>
</dbReference>
<dbReference type="Proteomes" id="UP000199410">
    <property type="component" value="Unassembled WGS sequence"/>
</dbReference>
<dbReference type="EMBL" id="FOEL01000006">
    <property type="protein sequence ID" value="SEQ59544.1"/>
    <property type="molecule type" value="Genomic_DNA"/>
</dbReference>
<dbReference type="InterPro" id="IPR038559">
    <property type="entry name" value="XkdN-like_sf"/>
</dbReference>
<dbReference type="InterPro" id="IPR014986">
    <property type="entry name" value="XkdN-like"/>
</dbReference>
<proteinExistence type="predicted"/>
<dbReference type="Gene3D" id="3.30.2220.30">
    <property type="match status" value="1"/>
</dbReference>
<evidence type="ECO:0000313" key="1">
    <source>
        <dbReference type="EMBL" id="SEQ59544.1"/>
    </source>
</evidence>
<reference evidence="1 2" key="1">
    <citation type="submission" date="2016-10" db="EMBL/GenBank/DDBJ databases">
        <authorList>
            <person name="Varghese N."/>
            <person name="Submissions S."/>
        </authorList>
    </citation>
    <scope>NUCLEOTIDE SEQUENCE [LARGE SCALE GENOMIC DNA]</scope>
    <source>
        <strain evidence="1 2">TC-13</strain>
    </source>
</reference>
<sequence>MGNLLSVEELIKQKAKYKMDDATIKKKLFIKRLNASIEIEVTKGDVTDFLEITNKKDVTEKEAEAAGFNLVYSIVREPNLRDKELQTAFECNEPTDIVEKIFSDGEMLDIVDVAIDLTGFRKGTVSLVEDLKN</sequence>
<accession>A0A1H9HB43</accession>
<organism evidence="1 2">
    <name type="scientific">Lysinibacillus fusiformis</name>
    <dbReference type="NCBI Taxonomy" id="28031"/>
    <lineage>
        <taxon>Bacteria</taxon>
        <taxon>Bacillati</taxon>
        <taxon>Bacillota</taxon>
        <taxon>Bacilli</taxon>
        <taxon>Bacillales</taxon>
        <taxon>Bacillaceae</taxon>
        <taxon>Lysinibacillus</taxon>
    </lineage>
</organism>
<protein>
    <submittedName>
        <fullName evidence="1">Phage XkdN-like tail assembly chaperone protein, TAC</fullName>
    </submittedName>
</protein>
<comment type="caution">
    <text evidence="1">The sequence shown here is derived from an EMBL/GenBank/DDBJ whole genome shotgun (WGS) entry which is preliminary data.</text>
</comment>
<dbReference type="RefSeq" id="WP_089986019.1">
    <property type="nucleotide sequence ID" value="NZ_FMVP01000006.1"/>
</dbReference>